<feature type="transmembrane region" description="Helical" evidence="1">
    <location>
        <begin position="148"/>
        <end position="169"/>
    </location>
</feature>
<protein>
    <submittedName>
        <fullName evidence="2">Uncharacterized protein</fullName>
    </submittedName>
</protein>
<name>A0A1I0KBJ5_9FIRM</name>
<dbReference type="RefSeq" id="WP_092371871.1">
    <property type="nucleotide sequence ID" value="NZ_DAINWJ010000362.1"/>
</dbReference>
<dbReference type="GeneID" id="93279243"/>
<gene>
    <name evidence="2" type="ORF">SAMN05216313_16013</name>
</gene>
<evidence type="ECO:0000313" key="2">
    <source>
        <dbReference type="EMBL" id="SEU21330.1"/>
    </source>
</evidence>
<accession>A0A1I0KBJ5</accession>
<dbReference type="EMBL" id="FOIM01000060">
    <property type="protein sequence ID" value="SEU21330.1"/>
    <property type="molecule type" value="Genomic_DNA"/>
</dbReference>
<dbReference type="AlphaFoldDB" id="A0A1I0KBJ5"/>
<feature type="transmembrane region" description="Helical" evidence="1">
    <location>
        <begin position="118"/>
        <end position="142"/>
    </location>
</feature>
<evidence type="ECO:0000256" key="1">
    <source>
        <dbReference type="SAM" id="Phobius"/>
    </source>
</evidence>
<evidence type="ECO:0000313" key="3">
    <source>
        <dbReference type="Proteomes" id="UP000198508"/>
    </source>
</evidence>
<keyword evidence="1" id="KW-0472">Membrane</keyword>
<organism evidence="2 3">
    <name type="scientific">Enterocloster lavalensis</name>
    <dbReference type="NCBI Taxonomy" id="460384"/>
    <lineage>
        <taxon>Bacteria</taxon>
        <taxon>Bacillati</taxon>
        <taxon>Bacillota</taxon>
        <taxon>Clostridia</taxon>
        <taxon>Lachnospirales</taxon>
        <taxon>Lachnospiraceae</taxon>
        <taxon>Enterocloster</taxon>
    </lineage>
</organism>
<keyword evidence="1" id="KW-0812">Transmembrane</keyword>
<feature type="transmembrane region" description="Helical" evidence="1">
    <location>
        <begin position="181"/>
        <end position="202"/>
    </location>
</feature>
<dbReference type="STRING" id="460384.SAMN05216313_16013"/>
<dbReference type="Proteomes" id="UP000198508">
    <property type="component" value="Unassembled WGS sequence"/>
</dbReference>
<keyword evidence="3" id="KW-1185">Reference proteome</keyword>
<reference evidence="3" key="1">
    <citation type="submission" date="2016-10" db="EMBL/GenBank/DDBJ databases">
        <authorList>
            <person name="Varghese N."/>
            <person name="Submissions S."/>
        </authorList>
    </citation>
    <scope>NUCLEOTIDE SEQUENCE [LARGE SCALE GENOMIC DNA]</scope>
    <source>
        <strain evidence="3">NLAE-zl-G277</strain>
    </source>
</reference>
<proteinExistence type="predicted"/>
<keyword evidence="1" id="KW-1133">Transmembrane helix</keyword>
<feature type="transmembrane region" description="Helical" evidence="1">
    <location>
        <begin position="20"/>
        <end position="42"/>
    </location>
</feature>
<sequence>MEQEKMGSYHKSYMPFIIKWGRITSFLMVPAMLLPALLLFIFHGARPSSSGLIAGLVGYVSYSLPWYFTELIAMGPILHIPGTYMGFISGNTRNVRAVAATTALSVTNSKTGTPEATVISAVAVATSIFMGIAVMTVLSLVGGFVLSILPPAVLTALSFLVPALFGAMLMQWLMTDIKSGAILLALAVALQLMTNAGFFAVLPLGGSYAPIVICVISGFVIAKLLHGKEVE</sequence>
<feature type="transmembrane region" description="Helical" evidence="1">
    <location>
        <begin position="208"/>
        <end position="225"/>
    </location>
</feature>